<dbReference type="OrthoDB" id="9810880at2"/>
<evidence type="ECO:0000259" key="7">
    <source>
        <dbReference type="PROSITE" id="PS51819"/>
    </source>
</evidence>
<sequence>MVARILCIAGSDSGGGAGIQADIKTITALGGFAMTAVTAVTVQNTRGVTAVHGVPPEIVAGQIRACINDIGVDAIKIGMLGSEAVITAVADALAGVTVPIVLDPVMIAKGGAALIEEEAVWALMQRLLPLASVITPNAPELEALTETEVADAADMLLAAQELLNAGPRAVLAKGGHLDGDELTDWLVTRHGHQAFSGARIASGSTHGTGCTLSAALACGLGQGLALPDAVARARAFVRLAMLSAPGLGAGHGPMGHQAVINDGTAPAPVLNQITVAARDYAASVAFYRLLGLCQIVDSPDNGYARFEAGNGVTLSIHADGAAVGGATIYLESLRLDAWVAELQAAGLGFEQLPRDEDWRWREARLRDPAGNSICLYHAGEDRRFPPWRV</sequence>
<dbReference type="PROSITE" id="PS51819">
    <property type="entry name" value="VOC"/>
    <property type="match status" value="1"/>
</dbReference>
<dbReference type="Gene3D" id="3.10.180.10">
    <property type="entry name" value="2,3-Dihydroxybiphenyl 1,2-Dioxygenase, domain 1"/>
    <property type="match status" value="1"/>
</dbReference>
<protein>
    <recommendedName>
        <fullName evidence="2">hydroxymethylpyrimidine kinase</fullName>
        <ecNumber evidence="2">2.7.1.49</ecNumber>
    </recommendedName>
</protein>
<dbReference type="Pfam" id="PF08543">
    <property type="entry name" value="Phos_pyr_kin"/>
    <property type="match status" value="1"/>
</dbReference>
<dbReference type="SUPFAM" id="SSF54593">
    <property type="entry name" value="Glyoxalase/Bleomycin resistance protein/Dihydroxybiphenyl dioxygenase"/>
    <property type="match status" value="1"/>
</dbReference>
<dbReference type="GO" id="GO:0009229">
    <property type="term" value="P:thiamine diphosphate biosynthetic process"/>
    <property type="evidence" value="ECO:0007669"/>
    <property type="project" value="UniProtKB-UniPathway"/>
</dbReference>
<dbReference type="GO" id="GO:0009228">
    <property type="term" value="P:thiamine biosynthetic process"/>
    <property type="evidence" value="ECO:0007669"/>
    <property type="project" value="InterPro"/>
</dbReference>
<evidence type="ECO:0000256" key="5">
    <source>
        <dbReference type="ARBA" id="ARBA00022777"/>
    </source>
</evidence>
<dbReference type="SUPFAM" id="SSF53613">
    <property type="entry name" value="Ribokinase-like"/>
    <property type="match status" value="1"/>
</dbReference>
<dbReference type="UniPathway" id="UPA00060">
    <property type="reaction ID" value="UER00138"/>
</dbReference>
<evidence type="ECO:0000256" key="3">
    <source>
        <dbReference type="ARBA" id="ARBA00022679"/>
    </source>
</evidence>
<keyword evidence="4" id="KW-0547">Nucleotide-binding</keyword>
<dbReference type="Gene3D" id="3.40.1190.20">
    <property type="match status" value="1"/>
</dbReference>
<evidence type="ECO:0000256" key="1">
    <source>
        <dbReference type="ARBA" id="ARBA00004948"/>
    </source>
</evidence>
<comment type="pathway">
    <text evidence="1">Cofactor biosynthesis; thiamine diphosphate biosynthesis.</text>
</comment>
<keyword evidence="6" id="KW-0067">ATP-binding</keyword>
<dbReference type="EC" id="2.7.1.49" evidence="2"/>
<keyword evidence="5 8" id="KW-0418">Kinase</keyword>
<comment type="caution">
    <text evidence="8">The sequence shown here is derived from an EMBL/GenBank/DDBJ whole genome shotgun (WGS) entry which is preliminary data.</text>
</comment>
<dbReference type="InterPro" id="IPR029068">
    <property type="entry name" value="Glyas_Bleomycin-R_OHBP_Dase"/>
</dbReference>
<dbReference type="InterPro" id="IPR029056">
    <property type="entry name" value="Ribokinase-like"/>
</dbReference>
<dbReference type="FunFam" id="3.40.1190.20:FF:000003">
    <property type="entry name" value="Phosphomethylpyrimidine kinase ThiD"/>
    <property type="match status" value="1"/>
</dbReference>
<dbReference type="InterPro" id="IPR037523">
    <property type="entry name" value="VOC_core"/>
</dbReference>
<dbReference type="EMBL" id="NOXT01000125">
    <property type="protein sequence ID" value="OYQ24332.1"/>
    <property type="molecule type" value="Genomic_DNA"/>
</dbReference>
<dbReference type="Pfam" id="PF00903">
    <property type="entry name" value="Glyoxalase"/>
    <property type="match status" value="1"/>
</dbReference>
<dbReference type="InterPro" id="IPR013749">
    <property type="entry name" value="PM/HMP-P_kinase-1"/>
</dbReference>
<evidence type="ECO:0000256" key="6">
    <source>
        <dbReference type="ARBA" id="ARBA00022840"/>
    </source>
</evidence>
<keyword evidence="3" id="KW-0808">Transferase</keyword>
<dbReference type="RefSeq" id="WP_094475138.1">
    <property type="nucleotide sequence ID" value="NZ_NOXT01000125.1"/>
</dbReference>
<dbReference type="Proteomes" id="UP000216991">
    <property type="component" value="Unassembled WGS sequence"/>
</dbReference>
<accession>A0A255Y503</accession>
<evidence type="ECO:0000313" key="8">
    <source>
        <dbReference type="EMBL" id="OYQ24332.1"/>
    </source>
</evidence>
<evidence type="ECO:0000313" key="9">
    <source>
        <dbReference type="Proteomes" id="UP000216991"/>
    </source>
</evidence>
<feature type="domain" description="VOC" evidence="7">
    <location>
        <begin position="269"/>
        <end position="378"/>
    </location>
</feature>
<dbReference type="PANTHER" id="PTHR20858">
    <property type="entry name" value="PHOSPHOMETHYLPYRIMIDINE KINASE"/>
    <property type="match status" value="1"/>
</dbReference>
<evidence type="ECO:0000256" key="2">
    <source>
        <dbReference type="ARBA" id="ARBA00012135"/>
    </source>
</evidence>
<dbReference type="NCBIfam" id="TIGR00097">
    <property type="entry name" value="HMP-P_kinase"/>
    <property type="match status" value="1"/>
</dbReference>
<proteinExistence type="predicted"/>
<dbReference type="GO" id="GO:0005524">
    <property type="term" value="F:ATP binding"/>
    <property type="evidence" value="ECO:0007669"/>
    <property type="project" value="UniProtKB-KW"/>
</dbReference>
<dbReference type="InterPro" id="IPR004360">
    <property type="entry name" value="Glyas_Fos-R_dOase_dom"/>
</dbReference>
<dbReference type="GO" id="GO:0008902">
    <property type="term" value="F:hydroxymethylpyrimidine kinase activity"/>
    <property type="evidence" value="ECO:0007669"/>
    <property type="project" value="UniProtKB-EC"/>
</dbReference>
<keyword evidence="9" id="KW-1185">Reference proteome</keyword>
<dbReference type="AlphaFoldDB" id="A0A255Y503"/>
<name>A0A255Y503_9SPHN</name>
<organism evidence="8 9">
    <name type="scientific">Sandarakinorhabdus cyanobacteriorum</name>
    <dbReference type="NCBI Taxonomy" id="1981098"/>
    <lineage>
        <taxon>Bacteria</taxon>
        <taxon>Pseudomonadati</taxon>
        <taxon>Pseudomonadota</taxon>
        <taxon>Alphaproteobacteria</taxon>
        <taxon>Sphingomonadales</taxon>
        <taxon>Sphingosinicellaceae</taxon>
        <taxon>Sandarakinorhabdus</taxon>
    </lineage>
</organism>
<dbReference type="CDD" id="cd01169">
    <property type="entry name" value="HMPP_kinase"/>
    <property type="match status" value="1"/>
</dbReference>
<gene>
    <name evidence="8" type="primary">thiD</name>
    <name evidence="8" type="ORF">CHU93_15960</name>
</gene>
<dbReference type="GO" id="GO:0008972">
    <property type="term" value="F:phosphomethylpyrimidine kinase activity"/>
    <property type="evidence" value="ECO:0007669"/>
    <property type="project" value="InterPro"/>
</dbReference>
<reference evidence="8 9" key="1">
    <citation type="submission" date="2017-07" db="EMBL/GenBank/DDBJ databases">
        <title>Sandarakinorhabdus cyanobacteriorum sp. nov., a novel bacterium isolated from cyanobacterial aggregates in a eutrophic lake.</title>
        <authorList>
            <person name="Cai H."/>
        </authorList>
    </citation>
    <scope>NUCLEOTIDE SEQUENCE [LARGE SCALE GENOMIC DNA]</scope>
    <source>
        <strain evidence="8 9">TH057</strain>
    </source>
</reference>
<dbReference type="GO" id="GO:0005829">
    <property type="term" value="C:cytosol"/>
    <property type="evidence" value="ECO:0007669"/>
    <property type="project" value="TreeGrafter"/>
</dbReference>
<dbReference type="InterPro" id="IPR004399">
    <property type="entry name" value="HMP/HMP-P_kinase_dom"/>
</dbReference>
<dbReference type="PANTHER" id="PTHR20858:SF17">
    <property type="entry name" value="HYDROXYMETHYLPYRIMIDINE_PHOSPHOMETHYLPYRIMIDINE KINASE THI20-RELATED"/>
    <property type="match status" value="1"/>
</dbReference>
<evidence type="ECO:0000256" key="4">
    <source>
        <dbReference type="ARBA" id="ARBA00022741"/>
    </source>
</evidence>